<keyword evidence="3" id="KW-1185">Reference proteome</keyword>
<proteinExistence type="predicted"/>
<dbReference type="SMART" id="SM00850">
    <property type="entry name" value="LytTR"/>
    <property type="match status" value="1"/>
</dbReference>
<gene>
    <name evidence="2" type="ORF">FC46_GL001456</name>
</gene>
<dbReference type="GO" id="GO:0003677">
    <property type="term" value="F:DNA binding"/>
    <property type="evidence" value="ECO:0007669"/>
    <property type="project" value="InterPro"/>
</dbReference>
<dbReference type="PANTHER" id="PTHR37299">
    <property type="entry name" value="TRANSCRIPTIONAL REGULATOR-RELATED"/>
    <property type="match status" value="1"/>
</dbReference>
<dbReference type="RefSeq" id="WP_057799962.1">
    <property type="nucleotide sequence ID" value="NZ_AZFM01000045.1"/>
</dbReference>
<dbReference type="AlphaFoldDB" id="A0A0R1U7L4"/>
<name>A0A0R1U7L4_9LACO</name>
<dbReference type="Gene3D" id="2.40.50.1020">
    <property type="entry name" value="LytTr DNA-binding domain"/>
    <property type="match status" value="1"/>
</dbReference>
<sequence>MKIKFNIDSQLPEERAEFWLHKMTDKMQRIAKDLSSDSDSLWCYQEDNVIPVSFDQIMLIEVVADKTYVYTLAEQFEYKERLYKVKEQLPYDFFTASRSSIINYHQIDHLEMVEGGNIDVILKNERRVQISRRRIKDLKARLGL</sequence>
<dbReference type="Proteomes" id="UP000051036">
    <property type="component" value="Unassembled WGS sequence"/>
</dbReference>
<dbReference type="EMBL" id="AZFM01000045">
    <property type="protein sequence ID" value="KRL88660.1"/>
    <property type="molecule type" value="Genomic_DNA"/>
</dbReference>
<dbReference type="PROSITE" id="PS50930">
    <property type="entry name" value="HTH_LYTTR"/>
    <property type="match status" value="1"/>
</dbReference>
<evidence type="ECO:0000313" key="2">
    <source>
        <dbReference type="EMBL" id="KRL88660.1"/>
    </source>
</evidence>
<accession>A0A0R1U7L4</accession>
<evidence type="ECO:0000313" key="3">
    <source>
        <dbReference type="Proteomes" id="UP000051036"/>
    </source>
</evidence>
<feature type="domain" description="HTH LytTR-type" evidence="1">
    <location>
        <begin position="41"/>
        <end position="144"/>
    </location>
</feature>
<organism evidence="2 3">
    <name type="scientific">Lactobacillus kalixensis DSM 16043</name>
    <dbReference type="NCBI Taxonomy" id="1423763"/>
    <lineage>
        <taxon>Bacteria</taxon>
        <taxon>Bacillati</taxon>
        <taxon>Bacillota</taxon>
        <taxon>Bacilli</taxon>
        <taxon>Lactobacillales</taxon>
        <taxon>Lactobacillaceae</taxon>
        <taxon>Lactobacillus</taxon>
    </lineage>
</organism>
<dbReference type="GO" id="GO:0000156">
    <property type="term" value="F:phosphorelay response regulator activity"/>
    <property type="evidence" value="ECO:0007669"/>
    <property type="project" value="InterPro"/>
</dbReference>
<protein>
    <submittedName>
        <fullName evidence="2">Response regulator</fullName>
    </submittedName>
</protein>
<reference evidence="2 3" key="1">
    <citation type="journal article" date="2015" name="Genome Announc.">
        <title>Expanding the biotechnology potential of lactobacilli through comparative genomics of 213 strains and associated genera.</title>
        <authorList>
            <person name="Sun Z."/>
            <person name="Harris H.M."/>
            <person name="McCann A."/>
            <person name="Guo C."/>
            <person name="Argimon S."/>
            <person name="Zhang W."/>
            <person name="Yang X."/>
            <person name="Jeffery I.B."/>
            <person name="Cooney J.C."/>
            <person name="Kagawa T.F."/>
            <person name="Liu W."/>
            <person name="Song Y."/>
            <person name="Salvetti E."/>
            <person name="Wrobel A."/>
            <person name="Rasinkangas P."/>
            <person name="Parkhill J."/>
            <person name="Rea M.C."/>
            <person name="O'Sullivan O."/>
            <person name="Ritari J."/>
            <person name="Douillard F.P."/>
            <person name="Paul Ross R."/>
            <person name="Yang R."/>
            <person name="Briner A.E."/>
            <person name="Felis G.E."/>
            <person name="de Vos W.M."/>
            <person name="Barrangou R."/>
            <person name="Klaenhammer T.R."/>
            <person name="Caufield P.W."/>
            <person name="Cui Y."/>
            <person name="Zhang H."/>
            <person name="O'Toole P.W."/>
        </authorList>
    </citation>
    <scope>NUCLEOTIDE SEQUENCE [LARGE SCALE GENOMIC DNA]</scope>
    <source>
        <strain evidence="2 3">DSM 16043</strain>
    </source>
</reference>
<dbReference type="InterPro" id="IPR046947">
    <property type="entry name" value="LytR-like"/>
</dbReference>
<dbReference type="PATRIC" id="fig|1423763.3.peg.1478"/>
<dbReference type="STRING" id="1423763.FC46_GL001456"/>
<dbReference type="InterPro" id="IPR007492">
    <property type="entry name" value="LytTR_DNA-bd_dom"/>
</dbReference>
<dbReference type="Pfam" id="PF04397">
    <property type="entry name" value="LytTR"/>
    <property type="match status" value="1"/>
</dbReference>
<evidence type="ECO:0000259" key="1">
    <source>
        <dbReference type="PROSITE" id="PS50930"/>
    </source>
</evidence>
<dbReference type="PANTHER" id="PTHR37299:SF1">
    <property type="entry name" value="STAGE 0 SPORULATION PROTEIN A HOMOLOG"/>
    <property type="match status" value="1"/>
</dbReference>
<dbReference type="OrthoDB" id="9808614at2"/>
<comment type="caution">
    <text evidence="2">The sequence shown here is derived from an EMBL/GenBank/DDBJ whole genome shotgun (WGS) entry which is preliminary data.</text>
</comment>